<evidence type="ECO:0000256" key="2">
    <source>
        <dbReference type="ARBA" id="ARBA00006117"/>
    </source>
</evidence>
<reference evidence="9" key="1">
    <citation type="journal article" date="2019" name="Int. J. Syst. Evol. Microbiol.">
        <title>The Global Catalogue of Microorganisms (GCM) 10K type strain sequencing project: providing services to taxonomists for standard genome sequencing and annotation.</title>
        <authorList>
            <consortium name="The Broad Institute Genomics Platform"/>
            <consortium name="The Broad Institute Genome Sequencing Center for Infectious Disease"/>
            <person name="Wu L."/>
            <person name="Ma J."/>
        </authorList>
    </citation>
    <scope>NUCLEOTIDE SEQUENCE [LARGE SCALE GENOMIC DNA]</scope>
    <source>
        <strain evidence="9">JCM 16540</strain>
    </source>
</reference>
<dbReference type="PANTHER" id="PTHR16119">
    <property type="entry name" value="TRANSMEMBRANE PROTEIN 144"/>
    <property type="match status" value="1"/>
</dbReference>
<comment type="caution">
    <text evidence="8">The sequence shown here is derived from an EMBL/GenBank/DDBJ whole genome shotgun (WGS) entry which is preliminary data.</text>
</comment>
<feature type="transmembrane region" description="Helical" evidence="7">
    <location>
        <begin position="32"/>
        <end position="54"/>
    </location>
</feature>
<keyword evidence="6 7" id="KW-0472">Membrane</keyword>
<protein>
    <recommendedName>
        <fullName evidence="10">Glucose uptake protein</fullName>
    </recommendedName>
</protein>
<evidence type="ECO:0008006" key="10">
    <source>
        <dbReference type="Google" id="ProtNLM"/>
    </source>
</evidence>
<evidence type="ECO:0000256" key="6">
    <source>
        <dbReference type="ARBA" id="ARBA00023136"/>
    </source>
</evidence>
<comment type="subcellular location">
    <subcellularLocation>
        <location evidence="1">Membrane</location>
        <topology evidence="1">Multi-pass membrane protein</topology>
    </subcellularLocation>
</comment>
<dbReference type="Pfam" id="PF06800">
    <property type="entry name" value="Sugar_transport"/>
    <property type="match status" value="1"/>
</dbReference>
<feature type="transmembrane region" description="Helical" evidence="7">
    <location>
        <begin position="116"/>
        <end position="139"/>
    </location>
</feature>
<feature type="transmembrane region" description="Helical" evidence="7">
    <location>
        <begin position="168"/>
        <end position="188"/>
    </location>
</feature>
<feature type="transmembrane region" description="Helical" evidence="7">
    <location>
        <begin position="194"/>
        <end position="214"/>
    </location>
</feature>
<evidence type="ECO:0000256" key="3">
    <source>
        <dbReference type="ARBA" id="ARBA00022597"/>
    </source>
</evidence>
<dbReference type="SUPFAM" id="SSF103481">
    <property type="entry name" value="Multidrug resistance efflux transporter EmrE"/>
    <property type="match status" value="1"/>
</dbReference>
<feature type="transmembrane region" description="Helical" evidence="7">
    <location>
        <begin position="60"/>
        <end position="79"/>
    </location>
</feature>
<proteinExistence type="inferred from homology"/>
<evidence type="ECO:0000256" key="4">
    <source>
        <dbReference type="ARBA" id="ARBA00022692"/>
    </source>
</evidence>
<feature type="transmembrane region" description="Helical" evidence="7">
    <location>
        <begin position="91"/>
        <end position="110"/>
    </location>
</feature>
<comment type="similarity">
    <text evidence="2">Belongs to the GRP transporter (TC 2.A.7.5) family.</text>
</comment>
<dbReference type="Proteomes" id="UP001500767">
    <property type="component" value="Unassembled WGS sequence"/>
</dbReference>
<dbReference type="InterPro" id="IPR010651">
    <property type="entry name" value="Sugar_transport"/>
</dbReference>
<gene>
    <name evidence="8" type="ORF">GCM10022197_12760</name>
</gene>
<evidence type="ECO:0000313" key="9">
    <source>
        <dbReference type="Proteomes" id="UP001500767"/>
    </source>
</evidence>
<feature type="transmembrane region" description="Helical" evidence="7">
    <location>
        <begin position="252"/>
        <end position="273"/>
    </location>
</feature>
<name>A0ABP6X092_9ACTN</name>
<feature type="transmembrane region" description="Helical" evidence="7">
    <location>
        <begin position="6"/>
        <end position="25"/>
    </location>
</feature>
<dbReference type="EMBL" id="BAAAYR010000001">
    <property type="protein sequence ID" value="GAA3558862.1"/>
    <property type="molecule type" value="Genomic_DNA"/>
</dbReference>
<evidence type="ECO:0000313" key="8">
    <source>
        <dbReference type="EMBL" id="GAA3558862.1"/>
    </source>
</evidence>
<evidence type="ECO:0000256" key="1">
    <source>
        <dbReference type="ARBA" id="ARBA00004141"/>
    </source>
</evidence>
<keyword evidence="9" id="KW-1185">Reference proteome</keyword>
<dbReference type="InterPro" id="IPR037185">
    <property type="entry name" value="EmrE-like"/>
</dbReference>
<evidence type="ECO:0000256" key="5">
    <source>
        <dbReference type="ARBA" id="ARBA00022989"/>
    </source>
</evidence>
<organism evidence="8 9">
    <name type="scientific">Microlunatus spumicola</name>
    <dbReference type="NCBI Taxonomy" id="81499"/>
    <lineage>
        <taxon>Bacteria</taxon>
        <taxon>Bacillati</taxon>
        <taxon>Actinomycetota</taxon>
        <taxon>Actinomycetes</taxon>
        <taxon>Propionibacteriales</taxon>
        <taxon>Propionibacteriaceae</taxon>
        <taxon>Microlunatus</taxon>
    </lineage>
</organism>
<evidence type="ECO:0000256" key="7">
    <source>
        <dbReference type="SAM" id="Phobius"/>
    </source>
</evidence>
<keyword evidence="4 7" id="KW-0812">Transmembrane</keyword>
<keyword evidence="3" id="KW-0813">Transport</keyword>
<sequence>MSVLLAIMMVVALGTWIPLAQLWPATPERTRIFYVAVGNVVLAGAALLVGGGGLQPGWRTFWLPLLGGVVWAAGNYCVLRAARLIGLARAAGTWTPLNIVVAFLGGALLFGELDGFSVLGIVVLVAGFLAVVAGVLLIAGAREEPAAPGTQPHETSATTRPASKRAGFLWAGAAGVLWGSYFIPAQWAGVPASVSNVPLALGILVGALVLCLPAREPVRLALRPTLGLLGAGLLFGLGNLALLGLVSRVGTGTGFTIAQLSLAVNAGIGIWFFHVPRPGTRQARTVLTGIVIAGIGGGAIAALR</sequence>
<dbReference type="PANTHER" id="PTHR16119:SF17">
    <property type="entry name" value="TRANSMEMBRANE PROTEIN 144"/>
    <property type="match status" value="1"/>
</dbReference>
<dbReference type="RefSeq" id="WP_204911729.1">
    <property type="nucleotide sequence ID" value="NZ_BAAAYR010000001.1"/>
</dbReference>
<keyword evidence="5 7" id="KW-1133">Transmembrane helix</keyword>
<feature type="transmembrane region" description="Helical" evidence="7">
    <location>
        <begin position="285"/>
        <end position="303"/>
    </location>
</feature>
<feature type="transmembrane region" description="Helical" evidence="7">
    <location>
        <begin position="226"/>
        <end position="246"/>
    </location>
</feature>
<keyword evidence="3" id="KW-0762">Sugar transport</keyword>
<accession>A0ABP6X092</accession>